<evidence type="ECO:0008006" key="3">
    <source>
        <dbReference type="Google" id="ProtNLM"/>
    </source>
</evidence>
<organism evidence="1 2">
    <name type="scientific">Bifidobacterium bombi DSM 19703</name>
    <dbReference type="NCBI Taxonomy" id="1341695"/>
    <lineage>
        <taxon>Bacteria</taxon>
        <taxon>Bacillati</taxon>
        <taxon>Actinomycetota</taxon>
        <taxon>Actinomycetes</taxon>
        <taxon>Bifidobacteriales</taxon>
        <taxon>Bifidobacteriaceae</taxon>
        <taxon>Bifidobacterium</taxon>
    </lineage>
</organism>
<dbReference type="STRING" id="1341695.BBOMB_1033"/>
<dbReference type="EMBL" id="ATLK01000001">
    <property type="protein sequence ID" value="KFF31647.1"/>
    <property type="molecule type" value="Genomic_DNA"/>
</dbReference>
<dbReference type="OrthoDB" id="5147690at2"/>
<evidence type="ECO:0000313" key="1">
    <source>
        <dbReference type="EMBL" id="KFF31647.1"/>
    </source>
</evidence>
<dbReference type="RefSeq" id="WP_044087954.1">
    <property type="nucleotide sequence ID" value="NZ_ATLK01000001.1"/>
</dbReference>
<reference evidence="1 2" key="1">
    <citation type="journal article" date="2014" name="Appl. Environ. Microbiol.">
        <title>Genomic encyclopedia of type strains of the genus Bifidobacterium.</title>
        <authorList>
            <person name="Milani C."/>
            <person name="Lugli G.A."/>
            <person name="Duranti S."/>
            <person name="Turroni F."/>
            <person name="Bottacini F."/>
            <person name="Mangifesta M."/>
            <person name="Sanchez B."/>
            <person name="Viappiani A."/>
            <person name="Mancabelli L."/>
            <person name="Taminiau B."/>
            <person name="Delcenserie V."/>
            <person name="Barrangou R."/>
            <person name="Margolles A."/>
            <person name="van Sinderen D."/>
            <person name="Ventura M."/>
        </authorList>
    </citation>
    <scope>NUCLEOTIDE SEQUENCE [LARGE SCALE GENOMIC DNA]</scope>
    <source>
        <strain evidence="1 2">DSM 19703</strain>
    </source>
</reference>
<comment type="caution">
    <text evidence="1">The sequence shown here is derived from an EMBL/GenBank/DDBJ whole genome shotgun (WGS) entry which is preliminary data.</text>
</comment>
<evidence type="ECO:0000313" key="2">
    <source>
        <dbReference type="Proteomes" id="UP000028730"/>
    </source>
</evidence>
<dbReference type="AlphaFoldDB" id="A0A080N3D6"/>
<dbReference type="Proteomes" id="UP000028730">
    <property type="component" value="Unassembled WGS sequence"/>
</dbReference>
<accession>A0A080N3D6</accession>
<gene>
    <name evidence="1" type="ORF">BBOMB_1033</name>
</gene>
<sequence length="228" mass="25052">MNDLINPTMPDGIGTQDDVQTDTIADLQAYMQNSSGNVRKHATMVFAIADYSTPAPSKFFGADGLPCKLPDGYKQMGYVTTKGAVEKRSVKTDDTTMLQDLEPVRSDLSSSTRQLEVTFGEANAYTQALRAGQPVSAWPASKDEKTWSITERGMSQLPLYRIYLLTQDGVGTDAVYRVEFAYKATISGFGDRTMDRADTEDLGFTFDVLTDEKTGKQYDKASSVKKTA</sequence>
<name>A0A080N3D6_9BIFI</name>
<keyword evidence="2" id="KW-1185">Reference proteome</keyword>
<dbReference type="eggNOG" id="ENOG5033CG2">
    <property type="taxonomic scope" value="Bacteria"/>
</dbReference>
<protein>
    <recommendedName>
        <fullName evidence="3">Phage major tail protein</fullName>
    </recommendedName>
</protein>
<proteinExistence type="predicted"/>